<accession>A0A7W4TR50</accession>
<reference evidence="1 2" key="2">
    <citation type="submission" date="2020-08" db="EMBL/GenBank/DDBJ databases">
        <authorList>
            <person name="Partida-Martinez L."/>
            <person name="Huntemann M."/>
            <person name="Clum A."/>
            <person name="Wang J."/>
            <person name="Palaniappan K."/>
            <person name="Ritter S."/>
            <person name="Chen I.-M."/>
            <person name="Stamatis D."/>
            <person name="Reddy T."/>
            <person name="O'Malley R."/>
            <person name="Daum C."/>
            <person name="Shapiro N."/>
            <person name="Ivanova N."/>
            <person name="Kyrpides N."/>
            <person name="Woyke T."/>
        </authorList>
    </citation>
    <scope>NUCLEOTIDE SEQUENCE [LARGE SCALE GENOMIC DNA]</scope>
    <source>
        <strain evidence="1 2">AS2.23</strain>
    </source>
</reference>
<protein>
    <submittedName>
        <fullName evidence="1">Uncharacterized protein</fullName>
    </submittedName>
</protein>
<comment type="caution">
    <text evidence="1">The sequence shown here is derived from an EMBL/GenBank/DDBJ whole genome shotgun (WGS) entry which is preliminary data.</text>
</comment>
<sequence length="116" mass="11912">MSGAVRPAELARAGWGTLLLLAPRRVLGVLDGSAPDERAVLVARVLGGRHLLQAVVTLAVPSPATSRAGAVVDLLHAASSGVLVRLDPSRVRSIVVDAVLATGWAVLSLRDADPGR</sequence>
<evidence type="ECO:0000313" key="2">
    <source>
        <dbReference type="Proteomes" id="UP000533269"/>
    </source>
</evidence>
<gene>
    <name evidence="1" type="ORF">FHR75_004344</name>
</gene>
<dbReference type="AlphaFoldDB" id="A0A7W4TR50"/>
<dbReference type="RefSeq" id="WP_183393105.1">
    <property type="nucleotide sequence ID" value="NZ_JACHVY010000009.1"/>
</dbReference>
<name>A0A7W4TR50_KINRA</name>
<reference evidence="1 2" key="1">
    <citation type="submission" date="2020-08" db="EMBL/GenBank/DDBJ databases">
        <title>The Agave Microbiome: Exploring the role of microbial communities in plant adaptations to desert environments.</title>
        <authorList>
            <person name="Partida-Martinez L.P."/>
        </authorList>
    </citation>
    <scope>NUCLEOTIDE SEQUENCE [LARGE SCALE GENOMIC DNA]</scope>
    <source>
        <strain evidence="1 2">AS2.23</strain>
    </source>
</reference>
<dbReference type="EMBL" id="JACHVY010000009">
    <property type="protein sequence ID" value="MBB2903502.1"/>
    <property type="molecule type" value="Genomic_DNA"/>
</dbReference>
<dbReference type="Proteomes" id="UP000533269">
    <property type="component" value="Unassembled WGS sequence"/>
</dbReference>
<proteinExistence type="predicted"/>
<organism evidence="1 2">
    <name type="scientific">Kineococcus radiotolerans</name>
    <dbReference type="NCBI Taxonomy" id="131568"/>
    <lineage>
        <taxon>Bacteria</taxon>
        <taxon>Bacillati</taxon>
        <taxon>Actinomycetota</taxon>
        <taxon>Actinomycetes</taxon>
        <taxon>Kineosporiales</taxon>
        <taxon>Kineosporiaceae</taxon>
        <taxon>Kineococcus</taxon>
    </lineage>
</organism>
<evidence type="ECO:0000313" key="1">
    <source>
        <dbReference type="EMBL" id="MBB2903502.1"/>
    </source>
</evidence>